<dbReference type="PRINTS" id="PR00455">
    <property type="entry name" value="HTHTETR"/>
</dbReference>
<name>A0A4Z1D6L9_STRGP</name>
<dbReference type="PROSITE" id="PS50977">
    <property type="entry name" value="HTH_TETR_2"/>
    <property type="match status" value="1"/>
</dbReference>
<dbReference type="Gene3D" id="1.10.10.60">
    <property type="entry name" value="Homeodomain-like"/>
    <property type="match status" value="1"/>
</dbReference>
<sequence>MNNALPAPARTRGRPRGNPPTRESIVSAARSLFLEHGYRSTTLRAVAGAVGVDPALIVYHFGSKKGLFADVMQFQCANALARDEVLGGDPATLPDRLIDAVTGLWEDADFQQLTTQGDEAAEVIREYLERELLARLVEFLGGRDATARATAVVTILGGLIYTRYLNPLPTPAALTPSEIRHSLTPALRAVLAPRLCAAAHATADRRGSPTSGGGAVRRGGFTADGRRRAAARGQDE</sequence>
<dbReference type="GO" id="GO:0000976">
    <property type="term" value="F:transcription cis-regulatory region binding"/>
    <property type="evidence" value="ECO:0007669"/>
    <property type="project" value="TreeGrafter"/>
</dbReference>
<feature type="region of interest" description="Disordered" evidence="3">
    <location>
        <begin position="201"/>
        <end position="236"/>
    </location>
</feature>
<dbReference type="Proteomes" id="UP000298513">
    <property type="component" value="Unassembled WGS sequence"/>
</dbReference>
<feature type="compositionally biased region" description="Low complexity" evidence="3">
    <location>
        <begin position="1"/>
        <end position="10"/>
    </location>
</feature>
<dbReference type="PANTHER" id="PTHR30055">
    <property type="entry name" value="HTH-TYPE TRANSCRIPTIONAL REGULATOR RUTR"/>
    <property type="match status" value="1"/>
</dbReference>
<reference evidence="5 6" key="1">
    <citation type="submission" date="2019-04" db="EMBL/GenBank/DDBJ databases">
        <title>Streptomyces sp. nov. Bv016 isolated from bark of Buahinia variegata.</title>
        <authorList>
            <person name="Kanchanasin P."/>
            <person name="Tanasupawat S."/>
            <person name="Yuki M."/>
            <person name="Kudo T."/>
        </authorList>
    </citation>
    <scope>NUCLEOTIDE SEQUENCE [LARGE SCALE GENOMIC DNA]</scope>
    <source>
        <strain evidence="5 6">JCM 4765</strain>
    </source>
</reference>
<dbReference type="SUPFAM" id="SSF46689">
    <property type="entry name" value="Homeodomain-like"/>
    <property type="match status" value="1"/>
</dbReference>
<dbReference type="InterPro" id="IPR001647">
    <property type="entry name" value="HTH_TetR"/>
</dbReference>
<evidence type="ECO:0000256" key="3">
    <source>
        <dbReference type="SAM" id="MobiDB-lite"/>
    </source>
</evidence>
<proteinExistence type="predicted"/>
<evidence type="ECO:0000256" key="2">
    <source>
        <dbReference type="PROSITE-ProRule" id="PRU00335"/>
    </source>
</evidence>
<evidence type="ECO:0000313" key="5">
    <source>
        <dbReference type="EMBL" id="TGN77123.1"/>
    </source>
</evidence>
<evidence type="ECO:0000259" key="4">
    <source>
        <dbReference type="PROSITE" id="PS50977"/>
    </source>
</evidence>
<keyword evidence="6" id="KW-1185">Reference proteome</keyword>
<dbReference type="Pfam" id="PF00440">
    <property type="entry name" value="TetR_N"/>
    <property type="match status" value="1"/>
</dbReference>
<evidence type="ECO:0000313" key="6">
    <source>
        <dbReference type="Proteomes" id="UP000298513"/>
    </source>
</evidence>
<keyword evidence="1 2" id="KW-0238">DNA-binding</keyword>
<organism evidence="5 6">
    <name type="scientific">Streptomyces griseoluteus</name>
    <dbReference type="NCBI Taxonomy" id="29306"/>
    <lineage>
        <taxon>Bacteria</taxon>
        <taxon>Bacillati</taxon>
        <taxon>Actinomycetota</taxon>
        <taxon>Actinomycetes</taxon>
        <taxon>Kitasatosporales</taxon>
        <taxon>Streptomycetaceae</taxon>
        <taxon>Streptomyces</taxon>
    </lineage>
</organism>
<dbReference type="Gene3D" id="1.10.357.10">
    <property type="entry name" value="Tetracycline Repressor, domain 2"/>
    <property type="match status" value="1"/>
</dbReference>
<dbReference type="SUPFAM" id="SSF48498">
    <property type="entry name" value="Tetracyclin repressor-like, C-terminal domain"/>
    <property type="match status" value="1"/>
</dbReference>
<dbReference type="InterPro" id="IPR041678">
    <property type="entry name" value="TetR_C_16"/>
</dbReference>
<feature type="domain" description="HTH tetR-type" evidence="4">
    <location>
        <begin position="19"/>
        <end position="79"/>
    </location>
</feature>
<accession>A0A4Z1D6L9</accession>
<dbReference type="AlphaFoldDB" id="A0A4Z1D6L9"/>
<comment type="caution">
    <text evidence="5">The sequence shown here is derived from an EMBL/GenBank/DDBJ whole genome shotgun (WGS) entry which is preliminary data.</text>
</comment>
<feature type="region of interest" description="Disordered" evidence="3">
    <location>
        <begin position="1"/>
        <end position="22"/>
    </location>
</feature>
<dbReference type="InterPro" id="IPR036271">
    <property type="entry name" value="Tet_transcr_reg_TetR-rel_C_sf"/>
</dbReference>
<dbReference type="GeneID" id="91533612"/>
<dbReference type="InterPro" id="IPR009057">
    <property type="entry name" value="Homeodomain-like_sf"/>
</dbReference>
<dbReference type="GO" id="GO:0003700">
    <property type="term" value="F:DNA-binding transcription factor activity"/>
    <property type="evidence" value="ECO:0007669"/>
    <property type="project" value="TreeGrafter"/>
</dbReference>
<dbReference type="PANTHER" id="PTHR30055:SF235">
    <property type="entry name" value="TRANSCRIPTIONAL REGULATORY PROTEIN"/>
    <property type="match status" value="1"/>
</dbReference>
<evidence type="ECO:0000256" key="1">
    <source>
        <dbReference type="ARBA" id="ARBA00023125"/>
    </source>
</evidence>
<dbReference type="InterPro" id="IPR050109">
    <property type="entry name" value="HTH-type_TetR-like_transc_reg"/>
</dbReference>
<dbReference type="RefSeq" id="WP_135794016.1">
    <property type="nucleotide sequence ID" value="NZ_BNBQ01000011.1"/>
</dbReference>
<protein>
    <submittedName>
        <fullName evidence="5">TetR/AcrR family transcriptional regulator</fullName>
    </submittedName>
</protein>
<gene>
    <name evidence="5" type="ORF">E5082_27885</name>
</gene>
<dbReference type="Pfam" id="PF17920">
    <property type="entry name" value="TetR_C_16"/>
    <property type="match status" value="1"/>
</dbReference>
<dbReference type="EMBL" id="SRRU01000011">
    <property type="protein sequence ID" value="TGN77123.1"/>
    <property type="molecule type" value="Genomic_DNA"/>
</dbReference>
<feature type="DNA-binding region" description="H-T-H motif" evidence="2">
    <location>
        <begin position="42"/>
        <end position="61"/>
    </location>
</feature>